<protein>
    <submittedName>
        <fullName evidence="2">Uncharacterized protein</fullName>
    </submittedName>
</protein>
<reference evidence="2 3" key="1">
    <citation type="submission" date="2014-06" db="EMBL/GenBank/DDBJ databases">
        <authorList>
            <person name="Swart Estienne"/>
        </authorList>
    </citation>
    <scope>NUCLEOTIDE SEQUENCE [LARGE SCALE GENOMIC DNA]</scope>
    <source>
        <strain evidence="2 3">130c</strain>
    </source>
</reference>
<dbReference type="InParanoid" id="A0A078A417"/>
<sequence length="428" mass="50704">MSRLTVPQNQDKIRTLQPKLRKVEPAHDDGDLSSADENYHFIKLTEKPNGKKLRYQPLRSEHRRNQSQQQQITNNMKLQNMEQLPDILYANSNTVRMRPVDFDKIYSQEEKDTNAKLIGIFFDKYRKLKRHANGTMLIRRFVSPIYSSLKLRNLSKEQKETKEKAIERSYESDRHSQNRSKYAASVTQSKDSQFLFGKQNEVFHSTYIERIEPSHIYQNYDDDDQNNNENEYSNENEKNNDNENYNQVVASNDYNDEQEKLNALKHSSIRKMPAQSPKMYEKDYTRIQIIKERSKNISFTGRSNKNYITQQYSNLANSIQDQKSTAGNSVNNSRDNRVTFSDQKEEMRIIAPFVENHFRSMSNKEEVLMAHDFKMKKIQQKKQTYIQQWDNFENQTQHYSNFLANAGHDKSQNFKLVGLRKQFDSGFY</sequence>
<keyword evidence="3" id="KW-1185">Reference proteome</keyword>
<feature type="region of interest" description="Disordered" evidence="1">
    <location>
        <begin position="156"/>
        <end position="185"/>
    </location>
</feature>
<organism evidence="2 3">
    <name type="scientific">Stylonychia lemnae</name>
    <name type="common">Ciliate</name>
    <dbReference type="NCBI Taxonomy" id="5949"/>
    <lineage>
        <taxon>Eukaryota</taxon>
        <taxon>Sar</taxon>
        <taxon>Alveolata</taxon>
        <taxon>Ciliophora</taxon>
        <taxon>Intramacronucleata</taxon>
        <taxon>Spirotrichea</taxon>
        <taxon>Stichotrichia</taxon>
        <taxon>Sporadotrichida</taxon>
        <taxon>Oxytrichidae</taxon>
        <taxon>Stylonychinae</taxon>
        <taxon>Stylonychia</taxon>
    </lineage>
</organism>
<proteinExistence type="predicted"/>
<evidence type="ECO:0000256" key="1">
    <source>
        <dbReference type="SAM" id="MobiDB-lite"/>
    </source>
</evidence>
<dbReference type="Proteomes" id="UP000039865">
    <property type="component" value="Unassembled WGS sequence"/>
</dbReference>
<dbReference type="AlphaFoldDB" id="A0A078A417"/>
<gene>
    <name evidence="2" type="primary">Contig17188.g18310</name>
    <name evidence="2" type="ORF">STYLEM_5268</name>
</gene>
<evidence type="ECO:0000313" key="3">
    <source>
        <dbReference type="Proteomes" id="UP000039865"/>
    </source>
</evidence>
<name>A0A078A417_STYLE</name>
<evidence type="ECO:0000313" key="2">
    <source>
        <dbReference type="EMBL" id="CDW76268.1"/>
    </source>
</evidence>
<feature type="compositionally biased region" description="Basic and acidic residues" evidence="1">
    <location>
        <begin position="156"/>
        <end position="176"/>
    </location>
</feature>
<dbReference type="EMBL" id="CCKQ01005114">
    <property type="protein sequence ID" value="CDW76268.1"/>
    <property type="molecule type" value="Genomic_DNA"/>
</dbReference>
<feature type="region of interest" description="Disordered" evidence="1">
    <location>
        <begin position="218"/>
        <end position="243"/>
    </location>
</feature>
<accession>A0A078A417</accession>